<evidence type="ECO:0000313" key="2">
    <source>
        <dbReference type="EMBL" id="EPT01691.1"/>
    </source>
</evidence>
<evidence type="ECO:0000256" key="1">
    <source>
        <dbReference type="SAM" id="MobiDB-lite"/>
    </source>
</evidence>
<accession>S8FJW5</accession>
<protein>
    <submittedName>
        <fullName evidence="2">Uncharacterized protein</fullName>
    </submittedName>
</protein>
<dbReference type="AlphaFoldDB" id="S8FJW5"/>
<dbReference type="HOGENOM" id="CLU_1806200_0_0_1"/>
<gene>
    <name evidence="2" type="ORF">FOMPIDRAFT_83509</name>
</gene>
<feature type="region of interest" description="Disordered" evidence="1">
    <location>
        <begin position="81"/>
        <end position="131"/>
    </location>
</feature>
<dbReference type="Proteomes" id="UP000015241">
    <property type="component" value="Unassembled WGS sequence"/>
</dbReference>
<evidence type="ECO:0000313" key="3">
    <source>
        <dbReference type="Proteomes" id="UP000015241"/>
    </source>
</evidence>
<reference evidence="2 3" key="1">
    <citation type="journal article" date="2012" name="Science">
        <title>The Paleozoic origin of enzymatic lignin decomposition reconstructed from 31 fungal genomes.</title>
        <authorList>
            <person name="Floudas D."/>
            <person name="Binder M."/>
            <person name="Riley R."/>
            <person name="Barry K."/>
            <person name="Blanchette R.A."/>
            <person name="Henrissat B."/>
            <person name="Martinez A.T."/>
            <person name="Otillar R."/>
            <person name="Spatafora J.W."/>
            <person name="Yadav J.S."/>
            <person name="Aerts A."/>
            <person name="Benoit I."/>
            <person name="Boyd A."/>
            <person name="Carlson A."/>
            <person name="Copeland A."/>
            <person name="Coutinho P.M."/>
            <person name="de Vries R.P."/>
            <person name="Ferreira P."/>
            <person name="Findley K."/>
            <person name="Foster B."/>
            <person name="Gaskell J."/>
            <person name="Glotzer D."/>
            <person name="Gorecki P."/>
            <person name="Heitman J."/>
            <person name="Hesse C."/>
            <person name="Hori C."/>
            <person name="Igarashi K."/>
            <person name="Jurgens J.A."/>
            <person name="Kallen N."/>
            <person name="Kersten P."/>
            <person name="Kohler A."/>
            <person name="Kuees U."/>
            <person name="Kumar T.K.A."/>
            <person name="Kuo A."/>
            <person name="LaButti K."/>
            <person name="Larrondo L.F."/>
            <person name="Lindquist E."/>
            <person name="Ling A."/>
            <person name="Lombard V."/>
            <person name="Lucas S."/>
            <person name="Lundell T."/>
            <person name="Martin R."/>
            <person name="McLaughlin D.J."/>
            <person name="Morgenstern I."/>
            <person name="Morin E."/>
            <person name="Murat C."/>
            <person name="Nagy L.G."/>
            <person name="Nolan M."/>
            <person name="Ohm R.A."/>
            <person name="Patyshakuliyeva A."/>
            <person name="Rokas A."/>
            <person name="Ruiz-Duenas F.J."/>
            <person name="Sabat G."/>
            <person name="Salamov A."/>
            <person name="Samejima M."/>
            <person name="Schmutz J."/>
            <person name="Slot J.C."/>
            <person name="St John F."/>
            <person name="Stenlid J."/>
            <person name="Sun H."/>
            <person name="Sun S."/>
            <person name="Syed K."/>
            <person name="Tsang A."/>
            <person name="Wiebenga A."/>
            <person name="Young D."/>
            <person name="Pisabarro A."/>
            <person name="Eastwood D.C."/>
            <person name="Martin F."/>
            <person name="Cullen D."/>
            <person name="Grigoriev I.V."/>
            <person name="Hibbett D.S."/>
        </authorList>
    </citation>
    <scope>NUCLEOTIDE SEQUENCE</scope>
    <source>
        <strain evidence="3">FP-58527</strain>
    </source>
</reference>
<feature type="compositionally biased region" description="Acidic residues" evidence="1">
    <location>
        <begin position="90"/>
        <end position="109"/>
    </location>
</feature>
<keyword evidence="3" id="KW-1185">Reference proteome</keyword>
<organism evidence="2 3">
    <name type="scientific">Fomitopsis schrenkii</name>
    <name type="common">Brown rot fungus</name>
    <dbReference type="NCBI Taxonomy" id="2126942"/>
    <lineage>
        <taxon>Eukaryota</taxon>
        <taxon>Fungi</taxon>
        <taxon>Dikarya</taxon>
        <taxon>Basidiomycota</taxon>
        <taxon>Agaricomycotina</taxon>
        <taxon>Agaricomycetes</taxon>
        <taxon>Polyporales</taxon>
        <taxon>Fomitopsis</taxon>
    </lineage>
</organism>
<sequence>MELYQATKLSGLVLVTSSPDPDTPECAFLGVPFFVLRCILISHFYLNLRESASPAAGASASSPSQMSGSLQFGRIVGELGSTSLGFDQPAAEDDDEDELSEVDGDEGVDVEEKQVLSGPVEDTREVSSSSLIEGGMFTMQTVL</sequence>
<proteinExistence type="predicted"/>
<dbReference type="InParanoid" id="S8FJW5"/>
<dbReference type="EMBL" id="KE504140">
    <property type="protein sequence ID" value="EPT01691.1"/>
    <property type="molecule type" value="Genomic_DNA"/>
</dbReference>
<name>S8FJW5_FOMSC</name>